<keyword evidence="2" id="KW-1185">Reference proteome</keyword>
<protein>
    <submittedName>
        <fullName evidence="1">Uncharacterized protein</fullName>
    </submittedName>
</protein>
<evidence type="ECO:0000313" key="2">
    <source>
        <dbReference type="Proteomes" id="UP000023152"/>
    </source>
</evidence>
<dbReference type="EMBL" id="ASPP01020249">
    <property type="protein sequence ID" value="ETO14042.1"/>
    <property type="molecule type" value="Genomic_DNA"/>
</dbReference>
<gene>
    <name evidence="1" type="ORF">RFI_23325</name>
</gene>
<name>X6MKR4_RETFI</name>
<reference evidence="1 2" key="1">
    <citation type="journal article" date="2013" name="Curr. Biol.">
        <title>The Genome of the Foraminiferan Reticulomyxa filosa.</title>
        <authorList>
            <person name="Glockner G."/>
            <person name="Hulsmann N."/>
            <person name="Schleicher M."/>
            <person name="Noegel A.A."/>
            <person name="Eichinger L."/>
            <person name="Gallinger C."/>
            <person name="Pawlowski J."/>
            <person name="Sierra R."/>
            <person name="Euteneuer U."/>
            <person name="Pillet L."/>
            <person name="Moustafa A."/>
            <person name="Platzer M."/>
            <person name="Groth M."/>
            <person name="Szafranski K."/>
            <person name="Schliwa M."/>
        </authorList>
    </citation>
    <scope>NUCLEOTIDE SEQUENCE [LARGE SCALE GENOMIC DNA]</scope>
</reference>
<organism evidence="1 2">
    <name type="scientific">Reticulomyxa filosa</name>
    <dbReference type="NCBI Taxonomy" id="46433"/>
    <lineage>
        <taxon>Eukaryota</taxon>
        <taxon>Sar</taxon>
        <taxon>Rhizaria</taxon>
        <taxon>Retaria</taxon>
        <taxon>Foraminifera</taxon>
        <taxon>Monothalamids</taxon>
        <taxon>Reticulomyxidae</taxon>
        <taxon>Reticulomyxa</taxon>
    </lineage>
</organism>
<dbReference type="AlphaFoldDB" id="X6MKR4"/>
<proteinExistence type="predicted"/>
<comment type="caution">
    <text evidence="1">The sequence shown here is derived from an EMBL/GenBank/DDBJ whole genome shotgun (WGS) entry which is preliminary data.</text>
</comment>
<dbReference type="Proteomes" id="UP000023152">
    <property type="component" value="Unassembled WGS sequence"/>
</dbReference>
<evidence type="ECO:0000313" key="1">
    <source>
        <dbReference type="EMBL" id="ETO14042.1"/>
    </source>
</evidence>
<sequence>MASPDLDLLAFEYRAKEIERSLAALNRTVSQTSTHTHEPVSEDWKETLRAKLLLIKEEAVKDQGTIAYQKKIIDDLMSSLKEAKNSLQQIKKETLVESASTSDDEFRGLIRKYLQNLKAELLQIKQK</sequence>
<accession>X6MKR4</accession>